<feature type="transmembrane region" description="Helical" evidence="7">
    <location>
        <begin position="370"/>
        <end position="388"/>
    </location>
</feature>
<dbReference type="InParanoid" id="A0A507AMV7"/>
<dbReference type="Gene3D" id="1.20.1250.20">
    <property type="entry name" value="MFS general substrate transporter like domains"/>
    <property type="match status" value="1"/>
</dbReference>
<protein>
    <recommendedName>
        <fullName evidence="10">Sucrose transporter</fullName>
    </recommendedName>
</protein>
<dbReference type="PANTHER" id="PTHR19432:SF76">
    <property type="entry name" value="TRANSPORTER, PUTATIVE (EUROFUNG)-RELATED"/>
    <property type="match status" value="1"/>
</dbReference>
<keyword evidence="2" id="KW-0813">Transport</keyword>
<feature type="region of interest" description="Disordered" evidence="6">
    <location>
        <begin position="549"/>
        <end position="571"/>
    </location>
</feature>
<evidence type="ECO:0000256" key="2">
    <source>
        <dbReference type="ARBA" id="ARBA00022448"/>
    </source>
</evidence>
<feature type="compositionally biased region" description="Basic and acidic residues" evidence="6">
    <location>
        <begin position="35"/>
        <end position="60"/>
    </location>
</feature>
<comment type="caution">
    <text evidence="8">The sequence shown here is derived from an EMBL/GenBank/DDBJ whole genome shotgun (WGS) entry which is preliminary data.</text>
</comment>
<feature type="transmembrane region" description="Helical" evidence="7">
    <location>
        <begin position="474"/>
        <end position="492"/>
    </location>
</feature>
<dbReference type="GeneID" id="41968477"/>
<evidence type="ECO:0000313" key="9">
    <source>
        <dbReference type="Proteomes" id="UP000319257"/>
    </source>
</evidence>
<comment type="subcellular location">
    <subcellularLocation>
        <location evidence="1">Membrane</location>
        <topology evidence="1">Multi-pass membrane protein</topology>
    </subcellularLocation>
</comment>
<evidence type="ECO:0008006" key="10">
    <source>
        <dbReference type="Google" id="ProtNLM"/>
    </source>
</evidence>
<evidence type="ECO:0000256" key="1">
    <source>
        <dbReference type="ARBA" id="ARBA00004141"/>
    </source>
</evidence>
<dbReference type="SUPFAM" id="SSF103473">
    <property type="entry name" value="MFS general substrate transporter"/>
    <property type="match status" value="1"/>
</dbReference>
<feature type="transmembrane region" description="Helical" evidence="7">
    <location>
        <begin position="422"/>
        <end position="442"/>
    </location>
</feature>
<sequence length="658" mass="69920">MAGPSTFLPLPTSSHSVSSCSSCSSSSSSNNLDAEVTKGRTREELGGPHSGHLNEAHDTTPEDNNYNYIARDSSADDWDRAWDQEDDGFEEQRHAFRNAAPTQDPENMSSWSGTPSIKGSTETVRMMLLTLNSIGITFTWGVEMTYCTPYLLSLGLSKGQTSLVWIAGPLSGLIVQPIVGVIADQSKSKYGRRRPLIAICSVLVAIGLLVLGFTKEIVAALVPDPPTAKYATIGLAVLSLYATDFAINAVMSCSRSLIVDTLPITKQQAGAAWASRMASIGTVIGYGTGAVDLVKTLGTTLGDTQFKQLTVIAAAGMLATSFLTCWAVTERVLLVSRPDRHSSAAGPPRRFKVVRQIWSTLLTLPPRVRAICWAVFWSWIGWFPFLFYSSTWVGETYFRYDAPPDARTSGDALGEIGRVGSAALTVYSVVTFLGAWLLPLLVRGPDDQGFTRRPPESIRPLVERLGGRFGRPDLVSVWLASNLVFSAAMFLAPWATSFRLATCLVALCGVPWTIFMWAPPALLGVEVNKMTGGGGGGDAGSYRRLSTGSNIEMGPVDGDTESSGGGGGGGGDASSELSGVYFGILNIYSTLPQFIGTFISTLVFAVLEPGKSPELSEDTPPPPPSAAADGPNAIAVCLFIGAIAALGSARATRKLKSM</sequence>
<feature type="transmembrane region" description="Helical" evidence="7">
    <location>
        <begin position="309"/>
        <end position="328"/>
    </location>
</feature>
<organism evidence="8 9">
    <name type="scientific">Thyridium curvatum</name>
    <dbReference type="NCBI Taxonomy" id="1093900"/>
    <lineage>
        <taxon>Eukaryota</taxon>
        <taxon>Fungi</taxon>
        <taxon>Dikarya</taxon>
        <taxon>Ascomycota</taxon>
        <taxon>Pezizomycotina</taxon>
        <taxon>Sordariomycetes</taxon>
        <taxon>Sordariomycetidae</taxon>
        <taxon>Thyridiales</taxon>
        <taxon>Thyridiaceae</taxon>
        <taxon>Thyridium</taxon>
    </lineage>
</organism>
<dbReference type="OrthoDB" id="28755at2759"/>
<name>A0A507AMV7_9PEZI</name>
<feature type="transmembrane region" description="Helical" evidence="7">
    <location>
        <begin position="162"/>
        <end position="183"/>
    </location>
</feature>
<feature type="region of interest" description="Disordered" evidence="6">
    <location>
        <begin position="1"/>
        <end position="69"/>
    </location>
</feature>
<feature type="transmembrane region" description="Helical" evidence="7">
    <location>
        <begin position="233"/>
        <end position="258"/>
    </location>
</feature>
<feature type="transmembrane region" description="Helical" evidence="7">
    <location>
        <begin position="498"/>
        <end position="518"/>
    </location>
</feature>
<accession>A0A507AMV7</accession>
<dbReference type="RefSeq" id="XP_030992923.1">
    <property type="nucleotide sequence ID" value="XM_031132951.1"/>
</dbReference>
<reference evidence="8 9" key="1">
    <citation type="submission" date="2019-06" db="EMBL/GenBank/DDBJ databases">
        <title>Draft genome sequence of the filamentous fungus Phialemoniopsis curvata isolated from diesel fuel.</title>
        <authorList>
            <person name="Varaljay V.A."/>
            <person name="Lyon W.J."/>
            <person name="Crouch A.L."/>
            <person name="Drake C.E."/>
            <person name="Hollomon J.M."/>
            <person name="Nadeau L.J."/>
            <person name="Nunn H.S."/>
            <person name="Stevenson B.S."/>
            <person name="Bojanowski C.L."/>
            <person name="Crookes-Goodson W.J."/>
        </authorList>
    </citation>
    <scope>NUCLEOTIDE SEQUENCE [LARGE SCALE GENOMIC DNA]</scope>
    <source>
        <strain evidence="8 9">D216</strain>
    </source>
</reference>
<evidence type="ECO:0000256" key="4">
    <source>
        <dbReference type="ARBA" id="ARBA00022989"/>
    </source>
</evidence>
<proteinExistence type="predicted"/>
<dbReference type="GO" id="GO:0005886">
    <property type="term" value="C:plasma membrane"/>
    <property type="evidence" value="ECO:0007669"/>
    <property type="project" value="TreeGrafter"/>
</dbReference>
<dbReference type="GO" id="GO:0008506">
    <property type="term" value="F:sucrose:proton symporter activity"/>
    <property type="evidence" value="ECO:0007669"/>
    <property type="project" value="TreeGrafter"/>
</dbReference>
<dbReference type="InterPro" id="IPR011701">
    <property type="entry name" value="MFS"/>
</dbReference>
<dbReference type="Proteomes" id="UP000319257">
    <property type="component" value="Unassembled WGS sequence"/>
</dbReference>
<evidence type="ECO:0000313" key="8">
    <source>
        <dbReference type="EMBL" id="TPX11212.1"/>
    </source>
</evidence>
<dbReference type="PANTHER" id="PTHR19432">
    <property type="entry name" value="SUGAR TRANSPORTER"/>
    <property type="match status" value="1"/>
</dbReference>
<keyword evidence="4 7" id="KW-1133">Transmembrane helix</keyword>
<evidence type="ECO:0000256" key="3">
    <source>
        <dbReference type="ARBA" id="ARBA00022692"/>
    </source>
</evidence>
<evidence type="ECO:0000256" key="6">
    <source>
        <dbReference type="SAM" id="MobiDB-lite"/>
    </source>
</evidence>
<feature type="transmembrane region" description="Helical" evidence="7">
    <location>
        <begin position="195"/>
        <end position="213"/>
    </location>
</feature>
<evidence type="ECO:0000256" key="7">
    <source>
        <dbReference type="SAM" id="Phobius"/>
    </source>
</evidence>
<keyword evidence="3 7" id="KW-0812">Transmembrane</keyword>
<dbReference type="Pfam" id="PF07690">
    <property type="entry name" value="MFS_1"/>
    <property type="match status" value="1"/>
</dbReference>
<feature type="compositionally biased region" description="Low complexity" evidence="6">
    <location>
        <begin position="13"/>
        <end position="29"/>
    </location>
</feature>
<dbReference type="InterPro" id="IPR036259">
    <property type="entry name" value="MFS_trans_sf"/>
</dbReference>
<feature type="transmembrane region" description="Helical" evidence="7">
    <location>
        <begin position="270"/>
        <end position="289"/>
    </location>
</feature>
<feature type="transmembrane region" description="Helical" evidence="7">
    <location>
        <begin position="585"/>
        <end position="607"/>
    </location>
</feature>
<dbReference type="STRING" id="1093900.A0A507AMV7"/>
<feature type="transmembrane region" description="Helical" evidence="7">
    <location>
        <begin position="633"/>
        <end position="652"/>
    </location>
</feature>
<evidence type="ECO:0000256" key="5">
    <source>
        <dbReference type="ARBA" id="ARBA00023136"/>
    </source>
</evidence>
<dbReference type="AlphaFoldDB" id="A0A507AMV7"/>
<dbReference type="EMBL" id="SKBQ01000004">
    <property type="protein sequence ID" value="TPX11212.1"/>
    <property type="molecule type" value="Genomic_DNA"/>
</dbReference>
<keyword evidence="5 7" id="KW-0472">Membrane</keyword>
<keyword evidence="9" id="KW-1185">Reference proteome</keyword>
<gene>
    <name evidence="8" type="ORF">E0L32_001030</name>
</gene>